<protein>
    <submittedName>
        <fullName evidence="3">Zinc finger BED domain-containing protein RICESLEEPER 2-like</fullName>
    </submittedName>
</protein>
<keyword evidence="4" id="KW-1185">Reference proteome</keyword>
<sequence length="245" mass="28228">MVTTSIFVVLLILLNLIVQEGLKAASDALHKIRESVKYVKASDGRMQKFHDCVRESGGVETELGIECMLNASLSNEDEVIRDIAHRMKVKFDKYWSEYSEVLAFGAILDPRSKMEFLQFCYSEIDPLTSEVKVQNVRMKLYKLYKQYEKRDEESSSTRQSQLALLVVSNPLQEARILSKVTMFLSSATDDDLCHRLHFDPAYVHMPGQNEAYEPRKPPKKFQGNPTCARPNLRWMTTWIAVGQRR</sequence>
<dbReference type="Proteomes" id="UP000634136">
    <property type="component" value="Unassembled WGS sequence"/>
</dbReference>
<gene>
    <name evidence="3" type="ORF">G2W53_026921</name>
</gene>
<evidence type="ECO:0000313" key="4">
    <source>
        <dbReference type="Proteomes" id="UP000634136"/>
    </source>
</evidence>
<dbReference type="InterPro" id="IPR012337">
    <property type="entry name" value="RNaseH-like_sf"/>
</dbReference>
<dbReference type="SUPFAM" id="SSF53098">
    <property type="entry name" value="Ribonuclease H-like"/>
    <property type="match status" value="1"/>
</dbReference>
<dbReference type="EMBL" id="JAAIUW010000008">
    <property type="protein sequence ID" value="KAF7821466.1"/>
    <property type="molecule type" value="Genomic_DNA"/>
</dbReference>
<dbReference type="InterPro" id="IPR025525">
    <property type="entry name" value="hAT-like_transposase_RNase-H"/>
</dbReference>
<reference evidence="3" key="1">
    <citation type="submission" date="2020-09" db="EMBL/GenBank/DDBJ databases">
        <title>Genome-Enabled Discovery of Anthraquinone Biosynthesis in Senna tora.</title>
        <authorList>
            <person name="Kang S.-H."/>
            <person name="Pandey R.P."/>
            <person name="Lee C.-M."/>
            <person name="Sim J.-S."/>
            <person name="Jeong J.-T."/>
            <person name="Choi B.-S."/>
            <person name="Jung M."/>
            <person name="Ginzburg D."/>
            <person name="Zhao K."/>
            <person name="Won S.Y."/>
            <person name="Oh T.-J."/>
            <person name="Yu Y."/>
            <person name="Kim N.-H."/>
            <person name="Lee O.R."/>
            <person name="Lee T.-H."/>
            <person name="Bashyal P."/>
            <person name="Kim T.-S."/>
            <person name="Lee W.-H."/>
            <person name="Kawkins C."/>
            <person name="Kim C.-K."/>
            <person name="Kim J.S."/>
            <person name="Ahn B.O."/>
            <person name="Rhee S.Y."/>
            <person name="Sohng J.K."/>
        </authorList>
    </citation>
    <scope>NUCLEOTIDE SEQUENCE</scope>
    <source>
        <tissue evidence="3">Leaf</tissue>
    </source>
</reference>
<organism evidence="3 4">
    <name type="scientific">Senna tora</name>
    <dbReference type="NCBI Taxonomy" id="362788"/>
    <lineage>
        <taxon>Eukaryota</taxon>
        <taxon>Viridiplantae</taxon>
        <taxon>Streptophyta</taxon>
        <taxon>Embryophyta</taxon>
        <taxon>Tracheophyta</taxon>
        <taxon>Spermatophyta</taxon>
        <taxon>Magnoliopsida</taxon>
        <taxon>eudicotyledons</taxon>
        <taxon>Gunneridae</taxon>
        <taxon>Pentapetalae</taxon>
        <taxon>rosids</taxon>
        <taxon>fabids</taxon>
        <taxon>Fabales</taxon>
        <taxon>Fabaceae</taxon>
        <taxon>Caesalpinioideae</taxon>
        <taxon>Cassia clade</taxon>
        <taxon>Senna</taxon>
    </lineage>
</organism>
<dbReference type="AlphaFoldDB" id="A0A834WJ86"/>
<proteinExistence type="predicted"/>
<feature type="domain" description="hAT-like transposase RNase-H fold" evidence="2">
    <location>
        <begin position="64"/>
        <end position="147"/>
    </location>
</feature>
<dbReference type="PANTHER" id="PTHR23272">
    <property type="entry name" value="BED FINGER-RELATED"/>
    <property type="match status" value="1"/>
</dbReference>
<feature type="chain" id="PRO_5032735503" evidence="1">
    <location>
        <begin position="20"/>
        <end position="245"/>
    </location>
</feature>
<dbReference type="PANTHER" id="PTHR23272:SF166">
    <property type="entry name" value="ZINC FINGER BED DOMAIN-CONTAINING PROTEIN RICESLEEPER 2-LIKE ISOFORM X1"/>
    <property type="match status" value="1"/>
</dbReference>
<dbReference type="Pfam" id="PF14372">
    <property type="entry name" value="hAT-like_RNase-H"/>
    <property type="match status" value="1"/>
</dbReference>
<accession>A0A834WJ86</accession>
<evidence type="ECO:0000256" key="1">
    <source>
        <dbReference type="SAM" id="SignalP"/>
    </source>
</evidence>
<comment type="caution">
    <text evidence="3">The sequence shown here is derived from an EMBL/GenBank/DDBJ whole genome shotgun (WGS) entry which is preliminary data.</text>
</comment>
<keyword evidence="1" id="KW-0732">Signal</keyword>
<evidence type="ECO:0000313" key="3">
    <source>
        <dbReference type="EMBL" id="KAF7821466.1"/>
    </source>
</evidence>
<evidence type="ECO:0000259" key="2">
    <source>
        <dbReference type="Pfam" id="PF14372"/>
    </source>
</evidence>
<dbReference type="OrthoDB" id="1873329at2759"/>
<feature type="signal peptide" evidence="1">
    <location>
        <begin position="1"/>
        <end position="19"/>
    </location>
</feature>
<dbReference type="GO" id="GO:0003677">
    <property type="term" value="F:DNA binding"/>
    <property type="evidence" value="ECO:0007669"/>
    <property type="project" value="InterPro"/>
</dbReference>
<name>A0A834WJ86_9FABA</name>